<dbReference type="EMBL" id="QRGR01000051">
    <property type="protein sequence ID" value="RDV10764.1"/>
    <property type="molecule type" value="Genomic_DNA"/>
</dbReference>
<keyword evidence="1" id="KW-0732">Signal</keyword>
<protein>
    <recommendedName>
        <fullName evidence="2">5'-Nucleotidase C-terminal domain-containing protein</fullName>
    </recommendedName>
</protein>
<keyword evidence="4" id="KW-1185">Reference proteome</keyword>
<organism evidence="3 4">
    <name type="scientific">Pontibacter diazotrophicus</name>
    <dbReference type="NCBI Taxonomy" id="1400979"/>
    <lineage>
        <taxon>Bacteria</taxon>
        <taxon>Pseudomonadati</taxon>
        <taxon>Bacteroidota</taxon>
        <taxon>Cytophagia</taxon>
        <taxon>Cytophagales</taxon>
        <taxon>Hymenobacteraceae</taxon>
        <taxon>Pontibacter</taxon>
    </lineage>
</organism>
<evidence type="ECO:0000313" key="4">
    <source>
        <dbReference type="Proteomes" id="UP000256708"/>
    </source>
</evidence>
<dbReference type="PROSITE" id="PS51257">
    <property type="entry name" value="PROKAR_LIPOPROTEIN"/>
    <property type="match status" value="1"/>
</dbReference>
<name>A0A3D8KZY1_9BACT</name>
<dbReference type="Pfam" id="PF02872">
    <property type="entry name" value="5_nucleotid_C"/>
    <property type="match status" value="1"/>
</dbReference>
<evidence type="ECO:0000259" key="2">
    <source>
        <dbReference type="Pfam" id="PF02872"/>
    </source>
</evidence>
<dbReference type="PANTHER" id="PTHR11575">
    <property type="entry name" value="5'-NUCLEOTIDASE-RELATED"/>
    <property type="match status" value="1"/>
</dbReference>
<sequence>MTRYFSKTAAALLLALSLASCQRTWVASPSLAETDVPVDKTITADPQYEARIAPYREQVTAKMEEIIGTAPVELGKADYQSPLGNFVVDLMLEQSRSLYDGKIDMATTTNGGLRVPIPLGAVKVGTIFELMPFENELVVLTLDGNTVKEFFDIAAEARYAPIANATFTVQNGKATDIKIGGEPLDLSQNYTIVTSDYLAGGGDNLSVFKKALKSEKVGIMMRDAITQHIRQLTAKGQPIGADTTNRVTILP</sequence>
<dbReference type="GO" id="GO:0016787">
    <property type="term" value="F:hydrolase activity"/>
    <property type="evidence" value="ECO:0007669"/>
    <property type="project" value="InterPro"/>
</dbReference>
<reference evidence="4" key="1">
    <citation type="submission" date="2018-08" db="EMBL/GenBank/DDBJ databases">
        <authorList>
            <person name="Liu Z.-W."/>
            <person name="Du Z.-J."/>
        </authorList>
    </citation>
    <scope>NUCLEOTIDE SEQUENCE [LARGE SCALE GENOMIC DNA]</scope>
    <source>
        <strain evidence="4">H4X</strain>
    </source>
</reference>
<dbReference type="PRINTS" id="PR01607">
    <property type="entry name" value="APYRASEFAMLY"/>
</dbReference>
<proteinExistence type="predicted"/>
<feature type="signal peptide" evidence="1">
    <location>
        <begin position="1"/>
        <end position="26"/>
    </location>
</feature>
<dbReference type="InterPro" id="IPR008334">
    <property type="entry name" value="5'-Nucleotdase_C"/>
</dbReference>
<dbReference type="RefSeq" id="WP_115568479.1">
    <property type="nucleotide sequence ID" value="NZ_QRGR01000051.1"/>
</dbReference>
<dbReference type="InterPro" id="IPR036907">
    <property type="entry name" value="5'-Nucleotdase_C_sf"/>
</dbReference>
<dbReference type="GO" id="GO:0009166">
    <property type="term" value="P:nucleotide catabolic process"/>
    <property type="evidence" value="ECO:0007669"/>
    <property type="project" value="InterPro"/>
</dbReference>
<evidence type="ECO:0000256" key="1">
    <source>
        <dbReference type="SAM" id="SignalP"/>
    </source>
</evidence>
<dbReference type="Proteomes" id="UP000256708">
    <property type="component" value="Unassembled WGS sequence"/>
</dbReference>
<dbReference type="InterPro" id="IPR006179">
    <property type="entry name" value="5_nucleotidase/apyrase"/>
</dbReference>
<dbReference type="SUPFAM" id="SSF55816">
    <property type="entry name" value="5'-nucleotidase (syn. UDP-sugar hydrolase), C-terminal domain"/>
    <property type="match status" value="1"/>
</dbReference>
<comment type="caution">
    <text evidence="3">The sequence shown here is derived from an EMBL/GenBank/DDBJ whole genome shotgun (WGS) entry which is preliminary data.</text>
</comment>
<dbReference type="PANTHER" id="PTHR11575:SF24">
    <property type="entry name" value="5'-NUCLEOTIDASE"/>
    <property type="match status" value="1"/>
</dbReference>
<dbReference type="OrthoDB" id="4762412at2"/>
<accession>A0A3D8KZY1</accession>
<dbReference type="Gene3D" id="3.90.780.10">
    <property type="entry name" value="5'-Nucleotidase, C-terminal domain"/>
    <property type="match status" value="1"/>
</dbReference>
<feature type="domain" description="5'-Nucleotidase C-terminal" evidence="2">
    <location>
        <begin position="78"/>
        <end position="209"/>
    </location>
</feature>
<gene>
    <name evidence="3" type="ORF">DXT99_25790</name>
</gene>
<evidence type="ECO:0000313" key="3">
    <source>
        <dbReference type="EMBL" id="RDV10764.1"/>
    </source>
</evidence>
<feature type="chain" id="PRO_5017641553" description="5'-Nucleotidase C-terminal domain-containing protein" evidence="1">
    <location>
        <begin position="27"/>
        <end position="251"/>
    </location>
</feature>
<dbReference type="AlphaFoldDB" id="A0A3D8KZY1"/>